<reference evidence="2" key="1">
    <citation type="submission" date="2017-02" db="EMBL/GenBank/DDBJ databases">
        <authorList>
            <person name="Daims H."/>
        </authorList>
    </citation>
    <scope>NUCLEOTIDE SEQUENCE [LARGE SCALE GENOMIC DNA]</scope>
</reference>
<proteinExistence type="predicted"/>
<dbReference type="AlphaFoldDB" id="A0A1R4HJM3"/>
<keyword evidence="2" id="KW-1185">Reference proteome</keyword>
<protein>
    <submittedName>
        <fullName evidence="1">Uncharacterized protein</fullName>
    </submittedName>
</protein>
<evidence type="ECO:0000313" key="1">
    <source>
        <dbReference type="EMBL" id="SJM96416.1"/>
    </source>
</evidence>
<sequence length="96" mass="11287">MDTIIKQLAFEDISQTYITCDPISKAGYLESFILSTIPEEQRNCIEHFLECSQFKSKENHKAILNKIYNIAYPNAPYDFEHCHFNSLKEKLLHLFN</sequence>
<accession>A0A1R4HJM3</accession>
<organism evidence="1 2">
    <name type="scientific">Crenothrix polyspora</name>
    <dbReference type="NCBI Taxonomy" id="360316"/>
    <lineage>
        <taxon>Bacteria</taxon>
        <taxon>Pseudomonadati</taxon>
        <taxon>Pseudomonadota</taxon>
        <taxon>Gammaproteobacteria</taxon>
        <taxon>Methylococcales</taxon>
        <taxon>Crenotrichaceae</taxon>
        <taxon>Crenothrix</taxon>
    </lineage>
</organism>
<gene>
    <name evidence="1" type="ORF">CRENPOLYSF1_90020</name>
</gene>
<dbReference type="Proteomes" id="UP000195667">
    <property type="component" value="Unassembled WGS sequence"/>
</dbReference>
<dbReference type="RefSeq" id="WP_087145238.1">
    <property type="nucleotide sequence ID" value="NZ_FUKI01000170.1"/>
</dbReference>
<name>A0A1R4HJM3_9GAMM</name>
<dbReference type="EMBL" id="FUKI01000170">
    <property type="protein sequence ID" value="SJM96416.1"/>
    <property type="molecule type" value="Genomic_DNA"/>
</dbReference>
<evidence type="ECO:0000313" key="2">
    <source>
        <dbReference type="Proteomes" id="UP000195667"/>
    </source>
</evidence>
<dbReference type="OrthoDB" id="5622976at2"/>